<organism evidence="1 2">
    <name type="scientific">Senna tora</name>
    <dbReference type="NCBI Taxonomy" id="362788"/>
    <lineage>
        <taxon>Eukaryota</taxon>
        <taxon>Viridiplantae</taxon>
        <taxon>Streptophyta</taxon>
        <taxon>Embryophyta</taxon>
        <taxon>Tracheophyta</taxon>
        <taxon>Spermatophyta</taxon>
        <taxon>Magnoliopsida</taxon>
        <taxon>eudicotyledons</taxon>
        <taxon>Gunneridae</taxon>
        <taxon>Pentapetalae</taxon>
        <taxon>rosids</taxon>
        <taxon>fabids</taxon>
        <taxon>Fabales</taxon>
        <taxon>Fabaceae</taxon>
        <taxon>Caesalpinioideae</taxon>
        <taxon>Cassia clade</taxon>
        <taxon>Senna</taxon>
    </lineage>
</organism>
<reference evidence="1" key="1">
    <citation type="submission" date="2020-09" db="EMBL/GenBank/DDBJ databases">
        <title>Genome-Enabled Discovery of Anthraquinone Biosynthesis in Senna tora.</title>
        <authorList>
            <person name="Kang S.-H."/>
            <person name="Pandey R.P."/>
            <person name="Lee C.-M."/>
            <person name="Sim J.-S."/>
            <person name="Jeong J.-T."/>
            <person name="Choi B.-S."/>
            <person name="Jung M."/>
            <person name="Ginzburg D."/>
            <person name="Zhao K."/>
            <person name="Won S.Y."/>
            <person name="Oh T.-J."/>
            <person name="Yu Y."/>
            <person name="Kim N.-H."/>
            <person name="Lee O.R."/>
            <person name="Lee T.-H."/>
            <person name="Bashyal P."/>
            <person name="Kim T.-S."/>
            <person name="Lee W.-H."/>
            <person name="Kawkins C."/>
            <person name="Kim C.-K."/>
            <person name="Kim J.S."/>
            <person name="Ahn B.O."/>
            <person name="Rhee S.Y."/>
            <person name="Sohng J.K."/>
        </authorList>
    </citation>
    <scope>NUCLEOTIDE SEQUENCE</scope>
    <source>
        <tissue evidence="1">Leaf</tissue>
    </source>
</reference>
<comment type="caution">
    <text evidence="1">The sequence shown here is derived from an EMBL/GenBank/DDBJ whole genome shotgun (WGS) entry which is preliminary data.</text>
</comment>
<proteinExistence type="predicted"/>
<dbReference type="Proteomes" id="UP000634136">
    <property type="component" value="Unassembled WGS sequence"/>
</dbReference>
<dbReference type="EMBL" id="JAAIUW010000009">
    <property type="protein sequence ID" value="KAF7814032.1"/>
    <property type="molecule type" value="Genomic_DNA"/>
</dbReference>
<name>A0A834T2T5_9FABA</name>
<accession>A0A834T2T5</accession>
<dbReference type="AlphaFoldDB" id="A0A834T2T5"/>
<dbReference type="OrthoDB" id="2789670at2759"/>
<keyword evidence="2" id="KW-1185">Reference proteome</keyword>
<gene>
    <name evidence="1" type="ORF">G2W53_028001</name>
</gene>
<sequence length="65" mass="7407">MVDVLLQIAEDPTLEVKLERDGVKAFTLYLFQFEAEISNNMSSIEMRRDDVKQYKRGRAVGEGVG</sequence>
<evidence type="ECO:0000313" key="2">
    <source>
        <dbReference type="Proteomes" id="UP000634136"/>
    </source>
</evidence>
<protein>
    <submittedName>
        <fullName evidence="1">Cytochrome P450 71A1-like</fullName>
    </submittedName>
</protein>
<evidence type="ECO:0000313" key="1">
    <source>
        <dbReference type="EMBL" id="KAF7814032.1"/>
    </source>
</evidence>